<gene>
    <name evidence="2" type="ordered locus">PMT9312_0314</name>
</gene>
<sequence>MRKKQLSTKKLKEFGFLIGFCFPLIIGWLIPAFWGHSFRFWSIWVGLFSLTITIIKPRLLFYPYKLWMLLGHFLGWINSRIILTMVFIFVLLPISLIMKSVGYDPLRIKKKNDVSYREINDNHIIDFTRIF</sequence>
<reference evidence="3" key="1">
    <citation type="submission" date="2005-07" db="EMBL/GenBank/DDBJ databases">
        <title>Complete sequence of Prochlorococcus marinus str. MIT 9312.</title>
        <authorList>
            <consortium name="US DOE Joint Genome Institute"/>
            <person name="Copeland A."/>
            <person name="Lucas S."/>
            <person name="Lapidus A."/>
            <person name="Barry K."/>
            <person name="Detter J.C."/>
            <person name="Glavina T."/>
            <person name="Hammon N."/>
            <person name="Israni S."/>
            <person name="Pitluck S."/>
            <person name="Thiel J."/>
            <person name="Schmutz J."/>
            <person name="Larimer F."/>
            <person name="Land M."/>
            <person name="Kyrpides N."/>
            <person name="Lykidis A."/>
            <person name="Richardson P."/>
        </authorList>
    </citation>
    <scope>NUCLEOTIDE SEQUENCE [LARGE SCALE GENOMIC DNA]</scope>
    <source>
        <strain evidence="3">MIT 9312</strain>
    </source>
</reference>
<accession>Q31CM0</accession>
<protein>
    <recommendedName>
        <fullName evidence="4">SxtJ</fullName>
    </recommendedName>
</protein>
<feature type="transmembrane region" description="Helical" evidence="1">
    <location>
        <begin position="14"/>
        <end position="34"/>
    </location>
</feature>
<proteinExistence type="predicted"/>
<keyword evidence="1" id="KW-0472">Membrane</keyword>
<dbReference type="OrthoDB" id="9790341at2"/>
<organism evidence="2 3">
    <name type="scientific">Prochlorococcus marinus (strain MIT 9312)</name>
    <dbReference type="NCBI Taxonomy" id="74546"/>
    <lineage>
        <taxon>Bacteria</taxon>
        <taxon>Bacillati</taxon>
        <taxon>Cyanobacteriota</taxon>
        <taxon>Cyanophyceae</taxon>
        <taxon>Synechococcales</taxon>
        <taxon>Prochlorococcaceae</taxon>
        <taxon>Prochlorococcus</taxon>
    </lineage>
</organism>
<dbReference type="STRING" id="74546.PMT9312_0314"/>
<feature type="transmembrane region" description="Helical" evidence="1">
    <location>
        <begin position="40"/>
        <end position="61"/>
    </location>
</feature>
<evidence type="ECO:0000313" key="3">
    <source>
        <dbReference type="Proteomes" id="UP000002715"/>
    </source>
</evidence>
<dbReference type="RefSeq" id="WP_011375876.1">
    <property type="nucleotide sequence ID" value="NC_007577.1"/>
</dbReference>
<dbReference type="Pfam" id="PF19588">
    <property type="entry name" value="SxtJ"/>
    <property type="match status" value="1"/>
</dbReference>
<dbReference type="InterPro" id="IPR045781">
    <property type="entry name" value="SxtJ"/>
</dbReference>
<dbReference type="Proteomes" id="UP000002715">
    <property type="component" value="Chromosome"/>
</dbReference>
<evidence type="ECO:0000256" key="1">
    <source>
        <dbReference type="SAM" id="Phobius"/>
    </source>
</evidence>
<dbReference type="KEGG" id="pmi:PMT9312_0314"/>
<keyword evidence="1" id="KW-0812">Transmembrane</keyword>
<dbReference type="HOGENOM" id="CLU_127055_0_0_3"/>
<name>Q31CM0_PROM9</name>
<dbReference type="AlphaFoldDB" id="Q31CM0"/>
<keyword evidence="1" id="KW-1133">Transmembrane helix</keyword>
<feature type="transmembrane region" description="Helical" evidence="1">
    <location>
        <begin position="73"/>
        <end position="97"/>
    </location>
</feature>
<dbReference type="EMBL" id="CP000111">
    <property type="protein sequence ID" value="ABB49375.1"/>
    <property type="molecule type" value="Genomic_DNA"/>
</dbReference>
<evidence type="ECO:0000313" key="2">
    <source>
        <dbReference type="EMBL" id="ABB49375.1"/>
    </source>
</evidence>
<evidence type="ECO:0008006" key="4">
    <source>
        <dbReference type="Google" id="ProtNLM"/>
    </source>
</evidence>